<keyword evidence="3 4" id="KW-0326">Glycosidase</keyword>
<dbReference type="SUPFAM" id="SSF51126">
    <property type="entry name" value="Pectin lyase-like"/>
    <property type="match status" value="1"/>
</dbReference>
<reference evidence="5 6" key="1">
    <citation type="journal article" date="2017" name="Front. Microbiol.">
        <title>Labilibaculum manganireducens gen. nov., sp. nov. and Labilibaculum filiforme sp. nov., Novel Bacteroidetes Isolated from Subsurface Sediments of the Baltic Sea.</title>
        <authorList>
            <person name="Vandieken V."/>
            <person name="Marshall I.P."/>
            <person name="Niemann H."/>
            <person name="Engelen B."/>
            <person name="Cypionka H."/>
        </authorList>
    </citation>
    <scope>NUCLEOTIDE SEQUENCE [LARGE SCALE GENOMIC DNA]</scope>
    <source>
        <strain evidence="5 6">59.10-2M</strain>
    </source>
</reference>
<dbReference type="PANTHER" id="PTHR31339">
    <property type="entry name" value="PECTIN LYASE-RELATED"/>
    <property type="match status" value="1"/>
</dbReference>
<dbReference type="RefSeq" id="WP_218973031.1">
    <property type="nucleotide sequence ID" value="NZ_MVDE01000007.1"/>
</dbReference>
<dbReference type="AlphaFoldDB" id="A0A2N3IBQ9"/>
<comment type="similarity">
    <text evidence="1 4">Belongs to the glycosyl hydrolase 28 family.</text>
</comment>
<evidence type="ECO:0000256" key="1">
    <source>
        <dbReference type="ARBA" id="ARBA00008834"/>
    </source>
</evidence>
<evidence type="ECO:0000256" key="4">
    <source>
        <dbReference type="RuleBase" id="RU361169"/>
    </source>
</evidence>
<dbReference type="EMBL" id="MVDE01000007">
    <property type="protein sequence ID" value="PKQ67751.1"/>
    <property type="molecule type" value="Genomic_DNA"/>
</dbReference>
<dbReference type="InterPro" id="IPR000743">
    <property type="entry name" value="Glyco_hydro_28"/>
</dbReference>
<keyword evidence="2 4" id="KW-0378">Hydrolase</keyword>
<dbReference type="SMART" id="SM00710">
    <property type="entry name" value="PbH1"/>
    <property type="match status" value="6"/>
</dbReference>
<dbReference type="GO" id="GO:0004650">
    <property type="term" value="F:polygalacturonase activity"/>
    <property type="evidence" value="ECO:0007669"/>
    <property type="project" value="InterPro"/>
</dbReference>
<gene>
    <name evidence="5" type="ORF">BZG01_06755</name>
</gene>
<dbReference type="GO" id="GO:0005975">
    <property type="term" value="P:carbohydrate metabolic process"/>
    <property type="evidence" value="ECO:0007669"/>
    <property type="project" value="InterPro"/>
</dbReference>
<accession>A0A2N3IBQ9</accession>
<protein>
    <submittedName>
        <fullName evidence="5">Glycoside hydrolase</fullName>
    </submittedName>
</protein>
<dbReference type="InterPro" id="IPR006626">
    <property type="entry name" value="PbH1"/>
</dbReference>
<evidence type="ECO:0000313" key="6">
    <source>
        <dbReference type="Proteomes" id="UP000233618"/>
    </source>
</evidence>
<name>A0A2N3IBQ9_9BACT</name>
<sequence>MKLFTKYIWFILLAGCSMGGQKPENESYRFSYLYENLPFNMPFVYAPQFPDQEINITSFGGIGNGQFKNTVAFKKAIDDLAEKGGGTLLVPQGIWLTGPIELKSNINLRLEKGALIQFSRDFNDYPLVETSFEGLDTRRCQSPVSGKNLKNIAITGQGCIDGSGDAWRPVKKQKVTESLWKKITAKGGAYKRSDYWFPSEKSLKGDGVSNMNVPRNLKTEEEWQSIKDFLRPVMISLIECENVLLQGVSFSNSPSWNIHPLQCKNIIIDDITVRNPSFAQNGDGLDLESCENTIIVNSKFDVGDDGICIKSGKDEDGRKRGIPTENVIVDNCFVYKGHGGFVVGSEMSGGVKNIKVSNCSFLGTDVGLRFKSRRGRGGVVENIYVSNISMQNIVTDALSFNLYYGGNSPSAELIGDKKSDVEATNIPSVNEETPSFRNLYFKDIVSVNSRRAMFFNGLPEMKISGIQIENVYMSAQLGGKFCEAENISLKNVSISPLSGPAVTVENVSNIEFDNVSYPDSLKTGLEIWNTDINQIKGITGSFPKDKIELKN</sequence>
<dbReference type="InterPro" id="IPR011050">
    <property type="entry name" value="Pectin_lyase_fold/virulence"/>
</dbReference>
<dbReference type="PROSITE" id="PS00502">
    <property type="entry name" value="POLYGALACTURONASE"/>
    <property type="match status" value="1"/>
</dbReference>
<evidence type="ECO:0000313" key="5">
    <source>
        <dbReference type="EMBL" id="PKQ67751.1"/>
    </source>
</evidence>
<dbReference type="InterPro" id="IPR012334">
    <property type="entry name" value="Pectin_lyas_fold"/>
</dbReference>
<keyword evidence="6" id="KW-1185">Reference proteome</keyword>
<proteinExistence type="inferred from homology"/>
<dbReference type="PANTHER" id="PTHR31339:SF9">
    <property type="entry name" value="PLASMIN AND FIBRONECTIN-BINDING PROTEIN A"/>
    <property type="match status" value="1"/>
</dbReference>
<dbReference type="InterPro" id="IPR051801">
    <property type="entry name" value="GH28_Enzymes"/>
</dbReference>
<dbReference type="Proteomes" id="UP000233618">
    <property type="component" value="Unassembled WGS sequence"/>
</dbReference>
<evidence type="ECO:0000256" key="3">
    <source>
        <dbReference type="ARBA" id="ARBA00023295"/>
    </source>
</evidence>
<evidence type="ECO:0000256" key="2">
    <source>
        <dbReference type="ARBA" id="ARBA00022801"/>
    </source>
</evidence>
<dbReference type="Gene3D" id="2.160.20.10">
    <property type="entry name" value="Single-stranded right-handed beta-helix, Pectin lyase-like"/>
    <property type="match status" value="1"/>
</dbReference>
<organism evidence="5 6">
    <name type="scientific">Labilibaculum manganireducens</name>
    <dbReference type="NCBI Taxonomy" id="1940525"/>
    <lineage>
        <taxon>Bacteria</taxon>
        <taxon>Pseudomonadati</taxon>
        <taxon>Bacteroidota</taxon>
        <taxon>Bacteroidia</taxon>
        <taxon>Marinilabiliales</taxon>
        <taxon>Marinifilaceae</taxon>
        <taxon>Labilibaculum</taxon>
    </lineage>
</organism>
<dbReference type="Pfam" id="PF00295">
    <property type="entry name" value="Glyco_hydro_28"/>
    <property type="match status" value="1"/>
</dbReference>
<comment type="caution">
    <text evidence="5">The sequence shown here is derived from an EMBL/GenBank/DDBJ whole genome shotgun (WGS) entry which is preliminary data.</text>
</comment>